<gene>
    <name evidence="1" type="ORF">SNOG_04097</name>
</gene>
<dbReference type="EMBL" id="CH445330">
    <property type="protein sequence ID" value="EAT87857.1"/>
    <property type="molecule type" value="Genomic_DNA"/>
</dbReference>
<dbReference type="AlphaFoldDB" id="Q0UVW7"/>
<proteinExistence type="predicted"/>
<organism evidence="1 2">
    <name type="scientific">Phaeosphaeria nodorum (strain SN15 / ATCC MYA-4574 / FGSC 10173)</name>
    <name type="common">Glume blotch fungus</name>
    <name type="synonym">Parastagonospora nodorum</name>
    <dbReference type="NCBI Taxonomy" id="321614"/>
    <lineage>
        <taxon>Eukaryota</taxon>
        <taxon>Fungi</taxon>
        <taxon>Dikarya</taxon>
        <taxon>Ascomycota</taxon>
        <taxon>Pezizomycotina</taxon>
        <taxon>Dothideomycetes</taxon>
        <taxon>Pleosporomycetidae</taxon>
        <taxon>Pleosporales</taxon>
        <taxon>Pleosporineae</taxon>
        <taxon>Phaeosphaeriaceae</taxon>
        <taxon>Parastagonospora</taxon>
    </lineage>
</organism>
<evidence type="ECO:0000313" key="2">
    <source>
        <dbReference type="Proteomes" id="UP000001055"/>
    </source>
</evidence>
<dbReference type="KEGG" id="pno:SNOG_04097"/>
<protein>
    <submittedName>
        <fullName evidence="1">Uncharacterized protein</fullName>
    </submittedName>
</protein>
<name>Q0UVW7_PHANO</name>
<accession>Q0UVW7</accession>
<sequence>MSSQDSSPTTSIFDFDLASTSHLFTLASSHSTPSKSTTTPWYCGTTKRGFGIWRNSASPRVWISDDDVWANEDNKECDTVLTSIELPQIQELDRLSVDADGCRVTAAEDVLKE</sequence>
<dbReference type="InParanoid" id="Q0UVW7"/>
<evidence type="ECO:0000313" key="1">
    <source>
        <dbReference type="EMBL" id="EAT87857.1"/>
    </source>
</evidence>
<dbReference type="RefSeq" id="XP_001794524.1">
    <property type="nucleotide sequence ID" value="XM_001794472.1"/>
</dbReference>
<dbReference type="Proteomes" id="UP000001055">
    <property type="component" value="Unassembled WGS sequence"/>
</dbReference>
<reference evidence="2" key="1">
    <citation type="journal article" date="2007" name="Plant Cell">
        <title>Dothideomycete-plant interactions illuminated by genome sequencing and EST analysis of the wheat pathogen Stagonospora nodorum.</title>
        <authorList>
            <person name="Hane J.K."/>
            <person name="Lowe R.G."/>
            <person name="Solomon P.S."/>
            <person name="Tan K.C."/>
            <person name="Schoch C.L."/>
            <person name="Spatafora J.W."/>
            <person name="Crous P.W."/>
            <person name="Kodira C."/>
            <person name="Birren B.W."/>
            <person name="Galagan J.E."/>
            <person name="Torriani S.F."/>
            <person name="McDonald B.A."/>
            <person name="Oliver R.P."/>
        </authorList>
    </citation>
    <scope>NUCLEOTIDE SEQUENCE [LARGE SCALE GENOMIC DNA]</scope>
    <source>
        <strain evidence="2">SN15 / ATCC MYA-4574 / FGSC 10173</strain>
    </source>
</reference>
<dbReference type="GeneID" id="5971392"/>